<dbReference type="RefSeq" id="WP_264942130.1">
    <property type="nucleotide sequence ID" value="NZ_JAPDRA010000001.1"/>
</dbReference>
<name>A0ABW3H7K9_9SPHN</name>
<evidence type="ECO:0000313" key="1">
    <source>
        <dbReference type="EMBL" id="MFD0945636.1"/>
    </source>
</evidence>
<dbReference type="Proteomes" id="UP001596977">
    <property type="component" value="Unassembled WGS sequence"/>
</dbReference>
<evidence type="ECO:0000313" key="2">
    <source>
        <dbReference type="Proteomes" id="UP001596977"/>
    </source>
</evidence>
<proteinExistence type="predicted"/>
<reference evidence="2" key="1">
    <citation type="journal article" date="2019" name="Int. J. Syst. Evol. Microbiol.">
        <title>The Global Catalogue of Microorganisms (GCM) 10K type strain sequencing project: providing services to taxonomists for standard genome sequencing and annotation.</title>
        <authorList>
            <consortium name="The Broad Institute Genomics Platform"/>
            <consortium name="The Broad Institute Genome Sequencing Center for Infectious Disease"/>
            <person name="Wu L."/>
            <person name="Ma J."/>
        </authorList>
    </citation>
    <scope>NUCLEOTIDE SEQUENCE [LARGE SCALE GENOMIC DNA]</scope>
    <source>
        <strain evidence="2">CCUG 62982</strain>
    </source>
</reference>
<dbReference type="EMBL" id="JBHTJG010000001">
    <property type="protein sequence ID" value="MFD0945636.1"/>
    <property type="molecule type" value="Genomic_DNA"/>
</dbReference>
<keyword evidence="2" id="KW-1185">Reference proteome</keyword>
<sequence length="224" mass="23912">MTDDELAMAYADGELDEIAARRFEQRMAEVPALALAVASHRALRAQLSNMFAPVAAEPVPDRLTAMLKPKVVPLRPGNRRRVWWTAGAMAASLVLGIMVGQFGRPGGPVAIADNRLVASGALATALDRQLASDEGATRVLVSFQGTDKAYCRVFSSPAVDGIACREGKRWELRHTRAADSAGQATAYRQAGSADPALMAAAQDMMAGDPLDPAAERRARDALWK</sequence>
<accession>A0ABW3H7K9</accession>
<gene>
    <name evidence="1" type="ORF">ACFQ1E_04735</name>
</gene>
<organism evidence="1 2">
    <name type="scientific">Sphingomonas canadensis</name>
    <dbReference type="NCBI Taxonomy" id="1219257"/>
    <lineage>
        <taxon>Bacteria</taxon>
        <taxon>Pseudomonadati</taxon>
        <taxon>Pseudomonadota</taxon>
        <taxon>Alphaproteobacteria</taxon>
        <taxon>Sphingomonadales</taxon>
        <taxon>Sphingomonadaceae</taxon>
        <taxon>Sphingomonas</taxon>
    </lineage>
</organism>
<comment type="caution">
    <text evidence="1">The sequence shown here is derived from an EMBL/GenBank/DDBJ whole genome shotgun (WGS) entry which is preliminary data.</text>
</comment>
<protein>
    <submittedName>
        <fullName evidence="1">Anti-sigma factor</fullName>
    </submittedName>
</protein>